<evidence type="ECO:0000313" key="2">
    <source>
        <dbReference type="Proteomes" id="UP000184184"/>
    </source>
</evidence>
<evidence type="ECO:0000313" key="1">
    <source>
        <dbReference type="EMBL" id="SHM98112.1"/>
    </source>
</evidence>
<dbReference type="ESTHER" id="9baci-a0a1m7n3r3">
    <property type="family name" value="Abhydrolase_7"/>
</dbReference>
<protein>
    <submittedName>
        <fullName evidence="1">Abhydrolase family protein</fullName>
    </submittedName>
</protein>
<organism evidence="1 2">
    <name type="scientific">Gracilibacillus kekensis</name>
    <dbReference type="NCBI Taxonomy" id="1027249"/>
    <lineage>
        <taxon>Bacteria</taxon>
        <taxon>Bacillati</taxon>
        <taxon>Bacillota</taxon>
        <taxon>Bacilli</taxon>
        <taxon>Bacillales</taxon>
        <taxon>Bacillaceae</taxon>
        <taxon>Gracilibacillus</taxon>
    </lineage>
</organism>
<dbReference type="PANTHER" id="PTHR22946">
    <property type="entry name" value="DIENELACTONE HYDROLASE DOMAIN-CONTAINING PROTEIN-RELATED"/>
    <property type="match status" value="1"/>
</dbReference>
<dbReference type="PANTHER" id="PTHR22946:SF8">
    <property type="entry name" value="ACETYL XYLAN ESTERASE DOMAIN-CONTAINING PROTEIN"/>
    <property type="match status" value="1"/>
</dbReference>
<gene>
    <name evidence="1" type="ORF">SAMN05216179_1505</name>
</gene>
<dbReference type="AlphaFoldDB" id="A0A1M7N3R3"/>
<dbReference type="STRING" id="1027249.SAMN05216179_1505"/>
<dbReference type="GO" id="GO:0016787">
    <property type="term" value="F:hydrolase activity"/>
    <property type="evidence" value="ECO:0007669"/>
    <property type="project" value="UniProtKB-KW"/>
</dbReference>
<dbReference type="EMBL" id="FRCZ01000002">
    <property type="protein sequence ID" value="SHM98112.1"/>
    <property type="molecule type" value="Genomic_DNA"/>
</dbReference>
<dbReference type="SUPFAM" id="SSF53474">
    <property type="entry name" value="alpha/beta-Hydrolases"/>
    <property type="match status" value="1"/>
</dbReference>
<dbReference type="InterPro" id="IPR029058">
    <property type="entry name" value="AB_hydrolase_fold"/>
</dbReference>
<dbReference type="Gene3D" id="3.40.50.1820">
    <property type="entry name" value="alpha/beta hydrolase"/>
    <property type="match status" value="1"/>
</dbReference>
<reference evidence="1 2" key="1">
    <citation type="submission" date="2016-11" db="EMBL/GenBank/DDBJ databases">
        <authorList>
            <person name="Jaros S."/>
            <person name="Januszkiewicz K."/>
            <person name="Wedrychowicz H."/>
        </authorList>
    </citation>
    <scope>NUCLEOTIDE SEQUENCE [LARGE SCALE GENOMIC DNA]</scope>
    <source>
        <strain evidence="1 2">CGMCC 1.10681</strain>
    </source>
</reference>
<keyword evidence="2" id="KW-1185">Reference proteome</keyword>
<dbReference type="RefSeq" id="WP_073201227.1">
    <property type="nucleotide sequence ID" value="NZ_FRCZ01000002.1"/>
</dbReference>
<name>A0A1M7N3R3_9BACI</name>
<keyword evidence="1" id="KW-0378">Hydrolase</keyword>
<sequence>MNQLDRLFEQFYNNALEETIKAAGPIERKLALKSTLLELLGDFSYLDETRVPLQATIVETEQFNEYKRELIILPLTNLLEVKMYVLTPKTEKKNIAPVLALHGHGYGVKEAVGLTEDGEQEAVSGIHNQFAVHLVKKGFKVFAPEVIGFGDRRLTRDMQQGNINSCEAMATNLLMEGKTLAGLRIWEARRILDFIEKASDVDKEKIAIMGFSGGALIAAYTAALDLRVAATVLTGFTNTFKGSIMAMHHCIDNYIPGILNYAELPEWISLISPRSLFIESGEKDPIFPNRFVLDAIKQIEENYQNRPEKFRYDIFPGTHEISGRIAYDWLKGVL</sequence>
<dbReference type="InterPro" id="IPR025890">
    <property type="entry name" value="Abhydrolase_bac"/>
</dbReference>
<proteinExistence type="predicted"/>
<dbReference type="Proteomes" id="UP000184184">
    <property type="component" value="Unassembled WGS sequence"/>
</dbReference>
<dbReference type="InterPro" id="IPR050261">
    <property type="entry name" value="FrsA_esterase"/>
</dbReference>
<dbReference type="OrthoDB" id="8183145at2"/>
<accession>A0A1M7N3R3</accession>
<dbReference type="Pfam" id="PF12715">
    <property type="entry name" value="Abhydrolase_7"/>
    <property type="match status" value="1"/>
</dbReference>